<gene>
    <name evidence="1" type="ORF">FOZ60_001161</name>
</gene>
<dbReference type="OrthoDB" id="10317338at2759"/>
<dbReference type="Proteomes" id="UP000541610">
    <property type="component" value="Unassembled WGS sequence"/>
</dbReference>
<evidence type="ECO:0000313" key="1">
    <source>
        <dbReference type="EMBL" id="KAF4674793.1"/>
    </source>
</evidence>
<reference evidence="1 2" key="1">
    <citation type="submission" date="2020-04" db="EMBL/GenBank/DDBJ databases">
        <title>Perkinsus olseni comparative genomics.</title>
        <authorList>
            <person name="Bogema D.R."/>
        </authorList>
    </citation>
    <scope>NUCLEOTIDE SEQUENCE [LARGE SCALE GENOMIC DNA]</scope>
    <source>
        <strain evidence="1">00978-12</strain>
    </source>
</reference>
<organism evidence="1 2">
    <name type="scientific">Perkinsus olseni</name>
    <name type="common">Perkinsus atlanticus</name>
    <dbReference type="NCBI Taxonomy" id="32597"/>
    <lineage>
        <taxon>Eukaryota</taxon>
        <taxon>Sar</taxon>
        <taxon>Alveolata</taxon>
        <taxon>Perkinsozoa</taxon>
        <taxon>Perkinsea</taxon>
        <taxon>Perkinsida</taxon>
        <taxon>Perkinsidae</taxon>
        <taxon>Perkinsus</taxon>
    </lineage>
</organism>
<sequence length="293" mass="33349">TDAHAPEKMAWAAQVGPVPSVAQDARKIKSSVNVANITAVAADCRGKPTSRPSEGRYQMDYGDFVYRSKKVTTILNVTKDGRCMFEIDCGRGPYRDGWFPLHKFEDNPHYDQLLEFPPGDVRRKTWLDNARAVCPGVYISDWDFMEFDVVGNGNVETDLHDDLKVLKRRWLPLNPGKYATNSSVSSLRLYYYIQADGFVQVKVGCRAGDGYPAGETEWKPYQLEAKGPGKPYLLKPTPSGDTVWELLYSFEVACPLWRNSYALQDFETVWFATPDILFAFGEYPYDRLYRHPL</sequence>
<proteinExistence type="predicted"/>
<evidence type="ECO:0000313" key="2">
    <source>
        <dbReference type="Proteomes" id="UP000541610"/>
    </source>
</evidence>
<dbReference type="AlphaFoldDB" id="A0A7J6MT90"/>
<comment type="caution">
    <text evidence="1">The sequence shown here is derived from an EMBL/GenBank/DDBJ whole genome shotgun (WGS) entry which is preliminary data.</text>
</comment>
<protein>
    <submittedName>
        <fullName evidence="1">Uncharacterized protein</fullName>
    </submittedName>
</protein>
<accession>A0A7J6MT90</accession>
<dbReference type="EMBL" id="JABANP010001153">
    <property type="protein sequence ID" value="KAF4674793.1"/>
    <property type="molecule type" value="Genomic_DNA"/>
</dbReference>
<name>A0A7J6MT90_PEROL</name>
<feature type="non-terminal residue" evidence="1">
    <location>
        <position position="293"/>
    </location>
</feature>